<dbReference type="Proteomes" id="UP000682111">
    <property type="component" value="Unassembled WGS sequence"/>
</dbReference>
<sequence length="181" mass="21316">MSGNEQLERARERVIDAIAQNINLYGVTESVGRLYGSLYFQEEPMTLDAMKDELGMSKTSMSTSVRGLMELKMVEKVWKRGERKDLYRAEMDWYQTFSDLFTIKWRAGVSANINAIEKSKKELFELLNCDNLDDEVRLEAEKMLAKLDYALEYYDWLQRLVNSFESKEIFDYIPRKKKDTD</sequence>
<dbReference type="PANTHER" id="PTHR38465:SF1">
    <property type="entry name" value="HTH-TYPE TRANSCRIPTIONAL REGULATOR MJ1563-RELATED"/>
    <property type="match status" value="1"/>
</dbReference>
<dbReference type="EMBL" id="BORC01000002">
    <property type="protein sequence ID" value="GIN61267.1"/>
    <property type="molecule type" value="Genomic_DNA"/>
</dbReference>
<comment type="caution">
    <text evidence="5">The sequence shown here is derived from an EMBL/GenBank/DDBJ whole genome shotgun (WGS) entry which is preliminary data.</text>
</comment>
<dbReference type="SUPFAM" id="SSF46785">
    <property type="entry name" value="Winged helix' DNA-binding domain"/>
    <property type="match status" value="1"/>
</dbReference>
<comment type="similarity">
    <text evidence="4">Belongs to the GbsR family.</text>
</comment>
<evidence type="ECO:0000256" key="4">
    <source>
        <dbReference type="PIRNR" id="PIRNR006707"/>
    </source>
</evidence>
<dbReference type="OrthoDB" id="9800374at2"/>
<accession>A0A920BTH4</accession>
<reference evidence="5" key="1">
    <citation type="submission" date="2021-03" db="EMBL/GenBank/DDBJ databases">
        <title>Antimicrobial resistance genes in bacteria isolated from Japanese honey, and their potential for conferring macrolide and lincosamide resistance in the American foulbrood pathogen Paenibacillus larvae.</title>
        <authorList>
            <person name="Okamoto M."/>
            <person name="Kumagai M."/>
            <person name="Kanamori H."/>
            <person name="Takamatsu D."/>
        </authorList>
    </citation>
    <scope>NUCLEOTIDE SEQUENCE</scope>
    <source>
        <strain evidence="5">J27TS8</strain>
    </source>
</reference>
<evidence type="ECO:0000256" key="3">
    <source>
        <dbReference type="ARBA" id="ARBA00023163"/>
    </source>
</evidence>
<dbReference type="InterPro" id="IPR036390">
    <property type="entry name" value="WH_DNA-bd_sf"/>
</dbReference>
<keyword evidence="3 4" id="KW-0804">Transcription</keyword>
<name>A0A920BTH4_9BACI</name>
<proteinExistence type="inferred from homology"/>
<evidence type="ECO:0000313" key="5">
    <source>
        <dbReference type="EMBL" id="GIN61267.1"/>
    </source>
</evidence>
<dbReference type="Gene3D" id="1.10.10.10">
    <property type="entry name" value="Winged helix-like DNA-binding domain superfamily/Winged helix DNA-binding domain"/>
    <property type="match status" value="1"/>
</dbReference>
<dbReference type="InterPro" id="IPR036388">
    <property type="entry name" value="WH-like_DNA-bd_sf"/>
</dbReference>
<dbReference type="AlphaFoldDB" id="A0A920BTH4"/>
<keyword evidence="2 4" id="KW-0238">DNA-binding</keyword>
<dbReference type="GO" id="GO:0003677">
    <property type="term" value="F:DNA binding"/>
    <property type="evidence" value="ECO:0007669"/>
    <property type="project" value="UniProtKB-UniRule"/>
</dbReference>
<dbReference type="PIRSF" id="PIRSF006707">
    <property type="entry name" value="MJ1563"/>
    <property type="match status" value="1"/>
</dbReference>
<keyword evidence="1 4" id="KW-0805">Transcription regulation</keyword>
<dbReference type="PANTHER" id="PTHR38465">
    <property type="entry name" value="HTH-TYPE TRANSCRIPTIONAL REGULATOR MJ1563-RELATED"/>
    <property type="match status" value="1"/>
</dbReference>
<dbReference type="InterPro" id="IPR026282">
    <property type="entry name" value="MJ1563"/>
</dbReference>
<evidence type="ECO:0000313" key="6">
    <source>
        <dbReference type="Proteomes" id="UP000682111"/>
    </source>
</evidence>
<dbReference type="InterPro" id="IPR052362">
    <property type="entry name" value="HTH-GbsR_regulator"/>
</dbReference>
<evidence type="ECO:0000256" key="1">
    <source>
        <dbReference type="ARBA" id="ARBA00023015"/>
    </source>
</evidence>
<evidence type="ECO:0000256" key="2">
    <source>
        <dbReference type="ARBA" id="ARBA00023125"/>
    </source>
</evidence>
<dbReference type="RefSeq" id="WP_095310904.1">
    <property type="nucleotide sequence ID" value="NZ_BORC01000002.1"/>
</dbReference>
<protein>
    <recommendedName>
        <fullName evidence="4">HTH-type transcriptional regulator</fullName>
    </recommendedName>
</protein>
<keyword evidence="6" id="KW-1185">Reference proteome</keyword>
<organism evidence="5 6">
    <name type="scientific">Robertmurraya siralis</name>
    <dbReference type="NCBI Taxonomy" id="77777"/>
    <lineage>
        <taxon>Bacteria</taxon>
        <taxon>Bacillati</taxon>
        <taxon>Bacillota</taxon>
        <taxon>Bacilli</taxon>
        <taxon>Bacillales</taxon>
        <taxon>Bacillaceae</taxon>
        <taxon>Robertmurraya</taxon>
    </lineage>
</organism>
<gene>
    <name evidence="5" type="primary">gbsR</name>
    <name evidence="5" type="ORF">J27TS8_12600</name>
</gene>